<keyword evidence="8 9" id="KW-0051">Antiviral defense</keyword>
<dbReference type="PANTHER" id="PTHR34405:SF3">
    <property type="entry name" value="CRISPR-ASSOCIATED ENDORIBONUCLEASE CAS2 3"/>
    <property type="match status" value="1"/>
</dbReference>
<dbReference type="GO" id="GO:0051607">
    <property type="term" value="P:defense response to virus"/>
    <property type="evidence" value="ECO:0007669"/>
    <property type="project" value="UniProtKB-UniRule"/>
</dbReference>
<dbReference type="RefSeq" id="WP_148636401.1">
    <property type="nucleotide sequence ID" value="NZ_VSLA01000002.1"/>
</dbReference>
<comment type="cofactor">
    <cofactor evidence="1 9">
        <name>Mg(2+)</name>
        <dbReference type="ChEBI" id="CHEBI:18420"/>
    </cofactor>
</comment>
<feature type="binding site" evidence="9">
    <location>
        <position position="8"/>
    </location>
    <ligand>
        <name>Mg(2+)</name>
        <dbReference type="ChEBI" id="CHEBI:18420"/>
        <note>catalytic</note>
    </ligand>
</feature>
<dbReference type="SUPFAM" id="SSF143430">
    <property type="entry name" value="TTP0101/SSO1404-like"/>
    <property type="match status" value="1"/>
</dbReference>
<dbReference type="GO" id="GO:0043571">
    <property type="term" value="P:maintenance of CRISPR repeat elements"/>
    <property type="evidence" value="ECO:0007669"/>
    <property type="project" value="UniProtKB-UniRule"/>
</dbReference>
<sequence>MYVIIGYDVSTLTADGRKRLRKVSKACQNYGQRVQNSLFECCIDYGTFIKLKHELEEIIDKETDSLRYYYLGNKWEKKVEHVGAKPSYNPQDTLII</sequence>
<proteinExistence type="inferred from homology"/>
<evidence type="ECO:0000256" key="2">
    <source>
        <dbReference type="ARBA" id="ARBA00009959"/>
    </source>
</evidence>
<comment type="caution">
    <text evidence="11">The sequence shown here is derived from an EMBL/GenBank/DDBJ whole genome shotgun (WGS) entry which is preliminary data.</text>
</comment>
<dbReference type="GO" id="GO:0016787">
    <property type="term" value="F:hydrolase activity"/>
    <property type="evidence" value="ECO:0007669"/>
    <property type="project" value="UniProtKB-KW"/>
</dbReference>
<keyword evidence="3 9" id="KW-0540">Nuclease</keyword>
<dbReference type="InterPro" id="IPR019199">
    <property type="entry name" value="Virulence_VapD/CRISPR_Cas2"/>
</dbReference>
<evidence type="ECO:0000256" key="1">
    <source>
        <dbReference type="ARBA" id="ARBA00001946"/>
    </source>
</evidence>
<keyword evidence="5 9" id="KW-0255">Endonuclease</keyword>
<comment type="subunit">
    <text evidence="9">Homodimer, forms a heterotetramer with a Cas1 homodimer.</text>
</comment>
<comment type="similarity">
    <text evidence="2 9 10">Belongs to the CRISPR-associated endoribonuclease Cas2 protein family.</text>
</comment>
<dbReference type="PIRSF" id="PIRSF032582">
    <property type="entry name" value="Cas2"/>
    <property type="match status" value="1"/>
</dbReference>
<organism evidence="11 12">
    <name type="scientific">Acetobacterium wieringae</name>
    <dbReference type="NCBI Taxonomy" id="52694"/>
    <lineage>
        <taxon>Bacteria</taxon>
        <taxon>Bacillati</taxon>
        <taxon>Bacillota</taxon>
        <taxon>Clostridia</taxon>
        <taxon>Eubacteriales</taxon>
        <taxon>Eubacteriaceae</taxon>
        <taxon>Acetobacterium</taxon>
    </lineage>
</organism>
<protein>
    <recommendedName>
        <fullName evidence="9">CRISPR-associated endoribonuclease Cas2</fullName>
        <ecNumber evidence="9">3.1.-.-</ecNumber>
    </recommendedName>
</protein>
<name>A0A5D0WVE7_9FIRM</name>
<accession>A0A5D0WVE7</accession>
<dbReference type="HAMAP" id="MF_01471">
    <property type="entry name" value="Cas2"/>
    <property type="match status" value="1"/>
</dbReference>
<keyword evidence="4 9" id="KW-0479">Metal-binding</keyword>
<dbReference type="Proteomes" id="UP000322619">
    <property type="component" value="Unassembled WGS sequence"/>
</dbReference>
<evidence type="ECO:0000256" key="9">
    <source>
        <dbReference type="HAMAP-Rule" id="MF_01471"/>
    </source>
</evidence>
<keyword evidence="6 9" id="KW-0378">Hydrolase</keyword>
<dbReference type="Gene3D" id="3.30.70.240">
    <property type="match status" value="1"/>
</dbReference>
<evidence type="ECO:0000256" key="6">
    <source>
        <dbReference type="ARBA" id="ARBA00022801"/>
    </source>
</evidence>
<evidence type="ECO:0000256" key="10">
    <source>
        <dbReference type="PIRNR" id="PIRNR032582"/>
    </source>
</evidence>
<dbReference type="PANTHER" id="PTHR34405">
    <property type="entry name" value="CRISPR-ASSOCIATED ENDORIBONUCLEASE CAS2"/>
    <property type="match status" value="1"/>
</dbReference>
<dbReference type="InterPro" id="IPR021127">
    <property type="entry name" value="CRISPR_associated_Cas2"/>
</dbReference>
<evidence type="ECO:0000256" key="5">
    <source>
        <dbReference type="ARBA" id="ARBA00022759"/>
    </source>
</evidence>
<evidence type="ECO:0000256" key="7">
    <source>
        <dbReference type="ARBA" id="ARBA00022842"/>
    </source>
</evidence>
<comment type="function">
    <text evidence="9">CRISPR (clustered regularly interspaced short palindromic repeat), is an adaptive immune system that provides protection against mobile genetic elements (viruses, transposable elements and conjugative plasmids). CRISPR clusters contain sequences complementary to antecedent mobile elements and target invading nucleic acids. CRISPR clusters are transcribed and processed into CRISPR RNA (crRNA). Functions as a ssRNA-specific endoribonuclease. Involved in the integration of spacer DNA into the CRISPR cassette.</text>
</comment>
<dbReference type="GO" id="GO:0046872">
    <property type="term" value="F:metal ion binding"/>
    <property type="evidence" value="ECO:0007669"/>
    <property type="project" value="UniProtKB-UniRule"/>
</dbReference>
<dbReference type="CDD" id="cd09725">
    <property type="entry name" value="Cas2_I_II_III"/>
    <property type="match status" value="1"/>
</dbReference>
<dbReference type="GO" id="GO:0004521">
    <property type="term" value="F:RNA endonuclease activity"/>
    <property type="evidence" value="ECO:0007669"/>
    <property type="project" value="UniProtKB-UniRule"/>
</dbReference>
<dbReference type="EMBL" id="VSLA01000002">
    <property type="protein sequence ID" value="TYC88275.1"/>
    <property type="molecule type" value="Genomic_DNA"/>
</dbReference>
<reference evidence="11 12" key="1">
    <citation type="submission" date="2019-08" db="EMBL/GenBank/DDBJ databases">
        <title>Isolation and enrichment of carboxydotrophic bacteria from anaerobic sludge for the production of bio-based chemicals from syngas.</title>
        <authorList>
            <person name="Antares A.L."/>
            <person name="Moreira J."/>
            <person name="Diender M."/>
            <person name="Parshina S.N."/>
            <person name="Stams A.J.M."/>
            <person name="Alves M."/>
            <person name="Alves J.I."/>
            <person name="Sousa D.Z."/>
        </authorList>
    </citation>
    <scope>NUCLEOTIDE SEQUENCE [LARGE SCALE GENOMIC DNA]</scope>
    <source>
        <strain evidence="11 12">JM</strain>
    </source>
</reference>
<dbReference type="AlphaFoldDB" id="A0A5D0WVE7"/>
<gene>
    <name evidence="9 11" type="primary">cas2</name>
    <name evidence="11" type="ORF">FXB42_01275</name>
</gene>
<evidence type="ECO:0000313" key="12">
    <source>
        <dbReference type="Proteomes" id="UP000322619"/>
    </source>
</evidence>
<dbReference type="NCBIfam" id="TIGR01573">
    <property type="entry name" value="cas2"/>
    <property type="match status" value="1"/>
</dbReference>
<evidence type="ECO:0000256" key="8">
    <source>
        <dbReference type="ARBA" id="ARBA00023118"/>
    </source>
</evidence>
<evidence type="ECO:0000313" key="11">
    <source>
        <dbReference type="EMBL" id="TYC88275.1"/>
    </source>
</evidence>
<evidence type="ECO:0000256" key="3">
    <source>
        <dbReference type="ARBA" id="ARBA00022722"/>
    </source>
</evidence>
<dbReference type="Pfam" id="PF09827">
    <property type="entry name" value="CRISPR_Cas2"/>
    <property type="match status" value="1"/>
</dbReference>
<dbReference type="EC" id="3.1.-.-" evidence="9"/>
<keyword evidence="7 9" id="KW-0460">Magnesium</keyword>
<evidence type="ECO:0000256" key="4">
    <source>
        <dbReference type="ARBA" id="ARBA00022723"/>
    </source>
</evidence>